<dbReference type="SMART" id="SM00458">
    <property type="entry name" value="RICIN"/>
    <property type="match status" value="1"/>
</dbReference>
<accession>A0A427XLS9</accession>
<evidence type="ECO:0000256" key="1">
    <source>
        <dbReference type="SAM" id="SignalP"/>
    </source>
</evidence>
<dbReference type="RefSeq" id="XP_028474841.1">
    <property type="nucleotide sequence ID" value="XM_028624673.1"/>
</dbReference>
<dbReference type="SUPFAM" id="SSF50370">
    <property type="entry name" value="Ricin B-like lectins"/>
    <property type="match status" value="1"/>
</dbReference>
<keyword evidence="4" id="KW-1185">Reference proteome</keyword>
<organism evidence="3 4">
    <name type="scientific">Apiotrichum porosum</name>
    <dbReference type="NCBI Taxonomy" id="105984"/>
    <lineage>
        <taxon>Eukaryota</taxon>
        <taxon>Fungi</taxon>
        <taxon>Dikarya</taxon>
        <taxon>Basidiomycota</taxon>
        <taxon>Agaricomycotina</taxon>
        <taxon>Tremellomycetes</taxon>
        <taxon>Trichosporonales</taxon>
        <taxon>Trichosporonaceae</taxon>
        <taxon>Apiotrichum</taxon>
    </lineage>
</organism>
<evidence type="ECO:0000259" key="2">
    <source>
        <dbReference type="SMART" id="SM00458"/>
    </source>
</evidence>
<dbReference type="GeneID" id="39593929"/>
<dbReference type="InterPro" id="IPR000772">
    <property type="entry name" value="Ricin_B_lectin"/>
</dbReference>
<dbReference type="PROSITE" id="PS50231">
    <property type="entry name" value="RICIN_B_LECTIN"/>
    <property type="match status" value="1"/>
</dbReference>
<dbReference type="OrthoDB" id="6770063at2759"/>
<gene>
    <name evidence="3" type="ORF">EHS24_009386</name>
</gene>
<evidence type="ECO:0000313" key="3">
    <source>
        <dbReference type="EMBL" id="RSH79732.1"/>
    </source>
</evidence>
<proteinExistence type="predicted"/>
<dbReference type="Pfam" id="PF00652">
    <property type="entry name" value="Ricin_B_lectin"/>
    <property type="match status" value="1"/>
</dbReference>
<feature type="domain" description="Ricin B lectin" evidence="2">
    <location>
        <begin position="31"/>
        <end position="168"/>
    </location>
</feature>
<dbReference type="AlphaFoldDB" id="A0A427XLS9"/>
<reference evidence="3 4" key="1">
    <citation type="submission" date="2018-11" db="EMBL/GenBank/DDBJ databases">
        <title>Genome sequence of Apiotrichum porosum DSM 27194.</title>
        <authorList>
            <person name="Aliyu H."/>
            <person name="Gorte O."/>
            <person name="Ochsenreither K."/>
        </authorList>
    </citation>
    <scope>NUCLEOTIDE SEQUENCE [LARGE SCALE GENOMIC DNA]</scope>
    <source>
        <strain evidence="3 4">DSM 27194</strain>
    </source>
</reference>
<feature type="chain" id="PRO_5019445961" description="Ricin B lectin domain-containing protein" evidence="1">
    <location>
        <begin position="17"/>
        <end position="169"/>
    </location>
</feature>
<feature type="signal peptide" evidence="1">
    <location>
        <begin position="1"/>
        <end position="16"/>
    </location>
</feature>
<dbReference type="InterPro" id="IPR035992">
    <property type="entry name" value="Ricin_B-like_lectins"/>
</dbReference>
<sequence length="169" mass="17853">MLFAITTAATIIATLAAAVPATGPSAGIRYKSIVANIARDKCVDVAGANYADGTAIQLATCSGNNAQKFDMHGYNDHDYVTFHPLDAQHLCLDAGVNPGPGSLVHLWTCYDVPQQQWAAVTPGLGMLKLKGVDLCLDVKDGVTANGSPLQVWSCQPGYPFPNQAFKFNS</sequence>
<dbReference type="EMBL" id="RSCE01000009">
    <property type="protein sequence ID" value="RSH79732.1"/>
    <property type="molecule type" value="Genomic_DNA"/>
</dbReference>
<protein>
    <recommendedName>
        <fullName evidence="2">Ricin B lectin domain-containing protein</fullName>
    </recommendedName>
</protein>
<name>A0A427XLS9_9TREE</name>
<dbReference type="STRING" id="105984.A0A427XLS9"/>
<evidence type="ECO:0000313" key="4">
    <source>
        <dbReference type="Proteomes" id="UP000279236"/>
    </source>
</evidence>
<dbReference type="Gene3D" id="2.80.10.50">
    <property type="match status" value="2"/>
</dbReference>
<dbReference type="CDD" id="cd00161">
    <property type="entry name" value="beta-trefoil_Ricin-like"/>
    <property type="match status" value="1"/>
</dbReference>
<comment type="caution">
    <text evidence="3">The sequence shown here is derived from an EMBL/GenBank/DDBJ whole genome shotgun (WGS) entry which is preliminary data.</text>
</comment>
<keyword evidence="1" id="KW-0732">Signal</keyword>
<dbReference type="Proteomes" id="UP000279236">
    <property type="component" value="Unassembled WGS sequence"/>
</dbReference>